<organism evidence="2 3">
    <name type="scientific">Prosthecobacter vanneervenii</name>
    <dbReference type="NCBI Taxonomy" id="48466"/>
    <lineage>
        <taxon>Bacteria</taxon>
        <taxon>Pseudomonadati</taxon>
        <taxon>Verrucomicrobiota</taxon>
        <taxon>Verrucomicrobiia</taxon>
        <taxon>Verrucomicrobiales</taxon>
        <taxon>Verrucomicrobiaceae</taxon>
        <taxon>Prosthecobacter</taxon>
    </lineage>
</organism>
<evidence type="ECO:0000256" key="1">
    <source>
        <dbReference type="SAM" id="SignalP"/>
    </source>
</evidence>
<proteinExistence type="predicted"/>
<gene>
    <name evidence="2" type="ORF">HNQ65_000643</name>
</gene>
<protein>
    <recommendedName>
        <fullName evidence="4">Lipoprotein</fullName>
    </recommendedName>
</protein>
<keyword evidence="3" id="KW-1185">Reference proteome</keyword>
<dbReference type="RefSeq" id="WP_184338031.1">
    <property type="nucleotide sequence ID" value="NZ_JACHIG010000001.1"/>
</dbReference>
<comment type="caution">
    <text evidence="2">The sequence shown here is derived from an EMBL/GenBank/DDBJ whole genome shotgun (WGS) entry which is preliminary data.</text>
</comment>
<keyword evidence="1" id="KW-0732">Signal</keyword>
<dbReference type="AlphaFoldDB" id="A0A7W7Y7M2"/>
<name>A0A7W7Y7M2_9BACT</name>
<dbReference type="Proteomes" id="UP000590740">
    <property type="component" value="Unassembled WGS sequence"/>
</dbReference>
<accession>A0A7W7Y7M2</accession>
<evidence type="ECO:0000313" key="3">
    <source>
        <dbReference type="Proteomes" id="UP000590740"/>
    </source>
</evidence>
<sequence>MKTSFLTRLCLAVAAAVLFVQCSSTPQTRIEKNPQMFTKLSPKERHLVTHGLICEGMGRDAVFLAWGRPDSVSVGVNRGRESENWTYEGQQPVRSMNMGLGMGFGGWGPYGYGGWGPYGFGGFPYWNSGTSVSYVPYTAGVVEFVGGKVVSWKSTKR</sequence>
<evidence type="ECO:0008006" key="4">
    <source>
        <dbReference type="Google" id="ProtNLM"/>
    </source>
</evidence>
<dbReference type="EMBL" id="JACHIG010000001">
    <property type="protein sequence ID" value="MBB5031089.1"/>
    <property type="molecule type" value="Genomic_DNA"/>
</dbReference>
<feature type="signal peptide" evidence="1">
    <location>
        <begin position="1"/>
        <end position="26"/>
    </location>
</feature>
<evidence type="ECO:0000313" key="2">
    <source>
        <dbReference type="EMBL" id="MBB5031089.1"/>
    </source>
</evidence>
<feature type="chain" id="PRO_5030836191" description="Lipoprotein" evidence="1">
    <location>
        <begin position="27"/>
        <end position="157"/>
    </location>
</feature>
<reference evidence="2 3" key="1">
    <citation type="submission" date="2020-08" db="EMBL/GenBank/DDBJ databases">
        <title>Genomic Encyclopedia of Type Strains, Phase IV (KMG-IV): sequencing the most valuable type-strain genomes for metagenomic binning, comparative biology and taxonomic classification.</title>
        <authorList>
            <person name="Goeker M."/>
        </authorList>
    </citation>
    <scope>NUCLEOTIDE SEQUENCE [LARGE SCALE GENOMIC DNA]</scope>
    <source>
        <strain evidence="2 3">DSM 12252</strain>
    </source>
</reference>